<evidence type="ECO:0000313" key="1">
    <source>
        <dbReference type="EMBL" id="KAI1873477.1"/>
    </source>
</evidence>
<accession>A0A9Q0AQF2</accession>
<evidence type="ECO:0000313" key="2">
    <source>
        <dbReference type="Proteomes" id="UP000829685"/>
    </source>
</evidence>
<dbReference type="AlphaFoldDB" id="A0A9Q0AQF2"/>
<reference evidence="1" key="1">
    <citation type="submission" date="2021-03" db="EMBL/GenBank/DDBJ databases">
        <title>Revisited historic fungal species revealed as producer of novel bioactive compounds through whole genome sequencing and comparative genomics.</title>
        <authorList>
            <person name="Vignolle G.A."/>
            <person name="Hochenegger N."/>
            <person name="Mach R.L."/>
            <person name="Mach-Aigner A.R."/>
            <person name="Javad Rahimi M."/>
            <person name="Salim K.A."/>
            <person name="Chan C.M."/>
            <person name="Lim L.B.L."/>
            <person name="Cai F."/>
            <person name="Druzhinina I.S."/>
            <person name="U'Ren J.M."/>
            <person name="Derntl C."/>
        </authorList>
    </citation>
    <scope>NUCLEOTIDE SEQUENCE</scope>
    <source>
        <strain evidence="1">TUCIM 5799</strain>
    </source>
</reference>
<gene>
    <name evidence="1" type="ORF">JX265_005099</name>
</gene>
<comment type="caution">
    <text evidence="1">The sequence shown here is derived from an EMBL/GenBank/DDBJ whole genome shotgun (WGS) entry which is preliminary data.</text>
</comment>
<organism evidence="1 2">
    <name type="scientific">Neoarthrinium moseri</name>
    <dbReference type="NCBI Taxonomy" id="1658444"/>
    <lineage>
        <taxon>Eukaryota</taxon>
        <taxon>Fungi</taxon>
        <taxon>Dikarya</taxon>
        <taxon>Ascomycota</taxon>
        <taxon>Pezizomycotina</taxon>
        <taxon>Sordariomycetes</taxon>
        <taxon>Xylariomycetidae</taxon>
        <taxon>Amphisphaeriales</taxon>
        <taxon>Apiosporaceae</taxon>
        <taxon>Neoarthrinium</taxon>
    </lineage>
</organism>
<name>A0A9Q0AQF2_9PEZI</name>
<dbReference type="EMBL" id="JAFIMR010000010">
    <property type="protein sequence ID" value="KAI1873477.1"/>
    <property type="molecule type" value="Genomic_DNA"/>
</dbReference>
<keyword evidence="2" id="KW-1185">Reference proteome</keyword>
<sequence>MPTGHSSDQSSGQSSNLTAKGYYVTCDAKGGVPGRMDQFLTQRDTMERFWVTGQPTGKSKASKAQDLKAWDRQWAGLQRKDKS</sequence>
<dbReference type="Proteomes" id="UP000829685">
    <property type="component" value="Unassembled WGS sequence"/>
</dbReference>
<protein>
    <submittedName>
        <fullName evidence="1">Uncharacterized protein</fullName>
    </submittedName>
</protein>
<proteinExistence type="predicted"/>